<dbReference type="SMART" id="SM00653">
    <property type="entry name" value="eIF2B_5"/>
    <property type="match status" value="1"/>
</dbReference>
<dbReference type="GO" id="GO:0005829">
    <property type="term" value="C:cytosol"/>
    <property type="evidence" value="ECO:0000318"/>
    <property type="project" value="GO_Central"/>
</dbReference>
<sequence>MSLNVNRKVEDPFYRYKMPKLEAKVEGSGNGIKTVIPNMVDIARALDRPPTYVTKYFGCELGAQVQMDDKTERYIVNGSRTQEDLQNHLDGFIEKFVLCSICENPETKLIVHQKRKEIEQRCGACGATGFLKFNHRLIQYIINHPPEGVGKGGKGSKKGAKKNKGRGSDSDSQGSGNVSQKIGTIEAPDVMADDDDDDVDWSVDTSAEAVRAREQAQLSGAVTKLVQAEDQDLPLPERLEIFFKFLKEKASEDKFPAREVLQKAELLDCKEKGIMALTEVLLDREDLVNVLKTHQALLQRFADENPRAQKYLLHSMEIVIEHHPALLKKVPTIFNALYDLDIVEEEGFLNWDEKVSKKYVSKELSQQIHDNAKPFMEWLKTADDEDSDEDEEVEEVDGIAFDSTANGVTVEEKKPEAAAGAAEDDAEEEEEDDLDIDDI</sequence>
<dbReference type="Pfam" id="PF02020">
    <property type="entry name" value="W2"/>
    <property type="match status" value="1"/>
</dbReference>
<dbReference type="Gene3D" id="1.25.40.180">
    <property type="match status" value="1"/>
</dbReference>
<protein>
    <recommendedName>
        <fullName evidence="7">W2 domain-containing protein</fullName>
    </recommendedName>
</protein>
<dbReference type="EMBL" id="CH991548">
    <property type="protein sequence ID" value="EDQ90180.1"/>
    <property type="molecule type" value="Genomic_DNA"/>
</dbReference>
<dbReference type="SUPFAM" id="SSF100966">
    <property type="entry name" value="Translation initiation factor 2 beta, aIF2beta, N-terminal domain"/>
    <property type="match status" value="1"/>
</dbReference>
<dbReference type="GO" id="GO:0001732">
    <property type="term" value="P:formation of cytoplasmic translation initiation complex"/>
    <property type="evidence" value="ECO:0000318"/>
    <property type="project" value="GO_Central"/>
</dbReference>
<dbReference type="InterPro" id="IPR016189">
    <property type="entry name" value="Transl_init_fac_IF2/IF5_N"/>
</dbReference>
<dbReference type="Gene3D" id="2.20.25.350">
    <property type="match status" value="1"/>
</dbReference>
<dbReference type="InterPro" id="IPR003307">
    <property type="entry name" value="W2_domain"/>
</dbReference>
<evidence type="ECO:0000256" key="4">
    <source>
        <dbReference type="ARBA" id="ARBA00022917"/>
    </source>
</evidence>
<dbReference type="FunCoup" id="A9UX93">
    <property type="interactions" value="1521"/>
</dbReference>
<dbReference type="FunFam" id="2.20.25.350:FF:000001">
    <property type="entry name" value="Eukaryotic translation initiation factor 5"/>
    <property type="match status" value="1"/>
</dbReference>
<evidence type="ECO:0000313" key="8">
    <source>
        <dbReference type="EMBL" id="EDQ90180.1"/>
    </source>
</evidence>
<dbReference type="InterPro" id="IPR016190">
    <property type="entry name" value="Transl_init_fac_IF2/IF5_Zn-bd"/>
</dbReference>
<dbReference type="GO" id="GO:0003743">
    <property type="term" value="F:translation initiation factor activity"/>
    <property type="evidence" value="ECO:0000318"/>
    <property type="project" value="GO_Central"/>
</dbReference>
<evidence type="ECO:0000259" key="7">
    <source>
        <dbReference type="PROSITE" id="PS51363"/>
    </source>
</evidence>
<dbReference type="AlphaFoldDB" id="A9UX93"/>
<dbReference type="SUPFAM" id="SSF48371">
    <property type="entry name" value="ARM repeat"/>
    <property type="match status" value="1"/>
</dbReference>
<keyword evidence="2" id="KW-0396">Initiation factor</keyword>
<dbReference type="InParanoid" id="A9UX93"/>
<dbReference type="KEGG" id="mbr:MONBRDRAFT_32075"/>
<dbReference type="FunFam" id="3.30.30.170:FF:000002">
    <property type="entry name" value="Eukaryotic translation initiation factor 5"/>
    <property type="match status" value="1"/>
</dbReference>
<dbReference type="Pfam" id="PF01873">
    <property type="entry name" value="eIF-5_eIF-2B"/>
    <property type="match status" value="1"/>
</dbReference>
<dbReference type="FunFam" id="1.25.40.180:FF:000031">
    <property type="entry name" value="Eukaryotic translation initiation factor 5"/>
    <property type="match status" value="1"/>
</dbReference>
<feature type="region of interest" description="Disordered" evidence="6">
    <location>
        <begin position="148"/>
        <end position="195"/>
    </location>
</feature>
<dbReference type="InterPro" id="IPR016024">
    <property type="entry name" value="ARM-type_fold"/>
</dbReference>
<evidence type="ECO:0000256" key="5">
    <source>
        <dbReference type="ARBA" id="ARBA00023134"/>
    </source>
</evidence>
<feature type="compositionally biased region" description="Basic residues" evidence="6">
    <location>
        <begin position="154"/>
        <end position="165"/>
    </location>
</feature>
<dbReference type="SMART" id="SM00515">
    <property type="entry name" value="eIF5C"/>
    <property type="match status" value="1"/>
</dbReference>
<feature type="compositionally biased region" description="Acidic residues" evidence="6">
    <location>
        <begin position="383"/>
        <end position="397"/>
    </location>
</feature>
<dbReference type="InterPro" id="IPR002735">
    <property type="entry name" value="Transl_init_fac_IF2/IF5_dom"/>
</dbReference>
<dbReference type="STRING" id="81824.A9UX93"/>
<dbReference type="PROSITE" id="PS51363">
    <property type="entry name" value="W2"/>
    <property type="match status" value="1"/>
</dbReference>
<evidence type="ECO:0000313" key="9">
    <source>
        <dbReference type="Proteomes" id="UP000001357"/>
    </source>
</evidence>
<dbReference type="OMA" id="MLNLKCA"/>
<comment type="similarity">
    <text evidence="1">Belongs to the eIF-2-beta/eIF-5 family.</text>
</comment>
<keyword evidence="4" id="KW-0648">Protein biosynthesis</keyword>
<proteinExistence type="inferred from homology"/>
<dbReference type="GeneID" id="5890104"/>
<dbReference type="PANTHER" id="PTHR23001">
    <property type="entry name" value="EUKARYOTIC TRANSLATION INITIATION FACTOR"/>
    <property type="match status" value="1"/>
</dbReference>
<evidence type="ECO:0000256" key="3">
    <source>
        <dbReference type="ARBA" id="ARBA00022741"/>
    </source>
</evidence>
<feature type="region of interest" description="Disordered" evidence="6">
    <location>
        <begin position="382"/>
        <end position="439"/>
    </location>
</feature>
<dbReference type="RefSeq" id="XP_001744947.1">
    <property type="nucleotide sequence ID" value="XM_001744895.1"/>
</dbReference>
<evidence type="ECO:0000256" key="6">
    <source>
        <dbReference type="SAM" id="MobiDB-lite"/>
    </source>
</evidence>
<name>A9UX93_MONBE</name>
<gene>
    <name evidence="8" type="ORF">MONBRDRAFT_32075</name>
</gene>
<keyword evidence="3" id="KW-0547">Nucleotide-binding</keyword>
<feature type="compositionally biased region" description="Acidic residues" evidence="6">
    <location>
        <begin position="422"/>
        <end position="439"/>
    </location>
</feature>
<accession>A9UX93</accession>
<feature type="domain" description="W2" evidence="7">
    <location>
        <begin position="232"/>
        <end position="389"/>
    </location>
</feature>
<dbReference type="Proteomes" id="UP000001357">
    <property type="component" value="Unassembled WGS sequence"/>
</dbReference>
<dbReference type="eggNOG" id="KOG2767">
    <property type="taxonomic scope" value="Eukaryota"/>
</dbReference>
<dbReference type="InterPro" id="IPR045196">
    <property type="entry name" value="IF2/IF5"/>
</dbReference>
<keyword evidence="9" id="KW-1185">Reference proteome</keyword>
<dbReference type="GO" id="GO:0071074">
    <property type="term" value="F:eukaryotic initiation factor eIF2 binding"/>
    <property type="evidence" value="ECO:0000318"/>
    <property type="project" value="GO_Central"/>
</dbReference>
<reference evidence="8 9" key="1">
    <citation type="journal article" date="2008" name="Nature">
        <title>The genome of the choanoflagellate Monosiga brevicollis and the origin of metazoans.</title>
        <authorList>
            <consortium name="JGI Sequencing"/>
            <person name="King N."/>
            <person name="Westbrook M.J."/>
            <person name="Young S.L."/>
            <person name="Kuo A."/>
            <person name="Abedin M."/>
            <person name="Chapman J."/>
            <person name="Fairclough S."/>
            <person name="Hellsten U."/>
            <person name="Isogai Y."/>
            <person name="Letunic I."/>
            <person name="Marr M."/>
            <person name="Pincus D."/>
            <person name="Putnam N."/>
            <person name="Rokas A."/>
            <person name="Wright K.J."/>
            <person name="Zuzow R."/>
            <person name="Dirks W."/>
            <person name="Good M."/>
            <person name="Goodstein D."/>
            <person name="Lemons D."/>
            <person name="Li W."/>
            <person name="Lyons J.B."/>
            <person name="Morris A."/>
            <person name="Nichols S."/>
            <person name="Richter D.J."/>
            <person name="Salamov A."/>
            <person name="Bork P."/>
            <person name="Lim W.A."/>
            <person name="Manning G."/>
            <person name="Miller W.T."/>
            <person name="McGinnis W."/>
            <person name="Shapiro H."/>
            <person name="Tjian R."/>
            <person name="Grigoriev I.V."/>
            <person name="Rokhsar D."/>
        </authorList>
    </citation>
    <scope>NUCLEOTIDE SEQUENCE [LARGE SCALE GENOMIC DNA]</scope>
    <source>
        <strain evidence="9">MX1 / ATCC 50154</strain>
    </source>
</reference>
<keyword evidence="5" id="KW-0342">GTP-binding</keyword>
<dbReference type="GO" id="GO:0005525">
    <property type="term" value="F:GTP binding"/>
    <property type="evidence" value="ECO:0007669"/>
    <property type="project" value="UniProtKB-KW"/>
</dbReference>
<evidence type="ECO:0000256" key="1">
    <source>
        <dbReference type="ARBA" id="ARBA00010397"/>
    </source>
</evidence>
<dbReference type="SUPFAM" id="SSF75689">
    <property type="entry name" value="Zinc-binding domain of translation initiation factor 2 beta"/>
    <property type="match status" value="1"/>
</dbReference>
<dbReference type="Gene3D" id="3.30.30.170">
    <property type="match status" value="1"/>
</dbReference>
<evidence type="ECO:0000256" key="2">
    <source>
        <dbReference type="ARBA" id="ARBA00022540"/>
    </source>
</evidence>
<dbReference type="GO" id="GO:0005092">
    <property type="term" value="F:GDP-dissociation inhibitor activity"/>
    <property type="evidence" value="ECO:0000318"/>
    <property type="project" value="GO_Central"/>
</dbReference>
<dbReference type="CDD" id="cd11561">
    <property type="entry name" value="W2_eIF5"/>
    <property type="match status" value="1"/>
</dbReference>
<organism evidence="8 9">
    <name type="scientific">Monosiga brevicollis</name>
    <name type="common">Choanoflagellate</name>
    <dbReference type="NCBI Taxonomy" id="81824"/>
    <lineage>
        <taxon>Eukaryota</taxon>
        <taxon>Choanoflagellata</taxon>
        <taxon>Craspedida</taxon>
        <taxon>Salpingoecidae</taxon>
        <taxon>Monosiga</taxon>
    </lineage>
</organism>
<dbReference type="PANTHER" id="PTHR23001:SF7">
    <property type="entry name" value="EUKARYOTIC TRANSLATION INITIATION FACTOR 5"/>
    <property type="match status" value="1"/>
</dbReference>